<evidence type="ECO:0000313" key="2">
    <source>
        <dbReference type="Proteomes" id="UP000094849"/>
    </source>
</evidence>
<comment type="caution">
    <text evidence="1">The sequence shown here is derived from an EMBL/GenBank/DDBJ whole genome shotgun (WGS) entry which is preliminary data.</text>
</comment>
<proteinExistence type="predicted"/>
<evidence type="ECO:0000313" key="1">
    <source>
        <dbReference type="EMBL" id="ODB96234.1"/>
    </source>
</evidence>
<name>A0A1E2UNW6_9GAMM</name>
<accession>A0A1E2UNW6</accession>
<dbReference type="RefSeq" id="WP_069003005.1">
    <property type="nucleotide sequence ID" value="NZ_LVJX01000004.1"/>
</dbReference>
<reference evidence="1 2" key="1">
    <citation type="submission" date="2016-03" db="EMBL/GenBank/DDBJ databases">
        <title>Chemosynthetic sulphur-oxidizing symbionts of marine invertebrate animals are capable of nitrogen fixation.</title>
        <authorList>
            <person name="Petersen J.M."/>
            <person name="Kemper A."/>
            <person name="Gruber-Vodicka H."/>
            <person name="Cardini U."/>
            <person name="Geest Mvander."/>
            <person name="Kleiner M."/>
            <person name="Bulgheresi S."/>
            <person name="Fussmann M."/>
            <person name="Herbold C."/>
            <person name="Seah B.K.B."/>
            <person name="Antony C.Paul."/>
            <person name="Liu D."/>
            <person name="Belitz A."/>
            <person name="Weber M."/>
        </authorList>
    </citation>
    <scope>NUCLEOTIDE SEQUENCE [LARGE SCALE GENOMIC DNA]</scope>
    <source>
        <strain evidence="1">G_D</strain>
    </source>
</reference>
<gene>
    <name evidence="1" type="ORF">A3196_05335</name>
</gene>
<dbReference type="Proteomes" id="UP000094849">
    <property type="component" value="Unassembled WGS sequence"/>
</dbReference>
<dbReference type="AlphaFoldDB" id="A0A1E2UNW6"/>
<dbReference type="OrthoDB" id="9255538at2"/>
<organism evidence="1 2">
    <name type="scientific">Candidatus Thiodiazotropha endoloripes</name>
    <dbReference type="NCBI Taxonomy" id="1818881"/>
    <lineage>
        <taxon>Bacteria</taxon>
        <taxon>Pseudomonadati</taxon>
        <taxon>Pseudomonadota</taxon>
        <taxon>Gammaproteobacteria</taxon>
        <taxon>Chromatiales</taxon>
        <taxon>Sedimenticolaceae</taxon>
        <taxon>Candidatus Thiodiazotropha</taxon>
    </lineage>
</organism>
<sequence>MQVIAINLAWGEVEMKHLRALRDCCLPIIFFMTIATACAGPSAGTLNNKSYKSIATLQQQYVWYDGDEARTVWLNPSLIAEFESSDATASVMRQRYNGRDVAAFPAQGSVRFWRLESGNSLNVTQQAKSEQYAGRLSPVFHDSSTEGGPLRALPGGLIVTLDPSWEKPQIDNWLIRKGLEVERRLPIGAHTYLLRTAPGIEALELANQLRESGEVVNATPNWWKPSSRR</sequence>
<keyword evidence="2" id="KW-1185">Reference proteome</keyword>
<protein>
    <submittedName>
        <fullName evidence="1">Uncharacterized protein</fullName>
    </submittedName>
</protein>
<dbReference type="EMBL" id="LVJZ01000003">
    <property type="protein sequence ID" value="ODB96234.1"/>
    <property type="molecule type" value="Genomic_DNA"/>
</dbReference>